<evidence type="ECO:0000313" key="4">
    <source>
        <dbReference type="EMBL" id="ECR6775928.1"/>
    </source>
</evidence>
<protein>
    <submittedName>
        <fullName evidence="4">Shiga toxin A subunit</fullName>
    </submittedName>
</protein>
<dbReference type="EMBL" id="AAKGZS010000074">
    <property type="protein sequence ID" value="ECR6710268.1"/>
    <property type="molecule type" value="Genomic_DNA"/>
</dbReference>
<accession>A0A5T5TLT1</accession>
<evidence type="ECO:0000313" key="3">
    <source>
        <dbReference type="EMBL" id="ECR6710268.1"/>
    </source>
</evidence>
<organism evidence="4">
    <name type="scientific">Salmonella enterica</name>
    <name type="common">Salmonella choleraesuis</name>
    <dbReference type="NCBI Taxonomy" id="28901"/>
    <lineage>
        <taxon>Bacteria</taxon>
        <taxon>Pseudomonadati</taxon>
        <taxon>Pseudomonadota</taxon>
        <taxon>Gammaproteobacteria</taxon>
        <taxon>Enterobacterales</taxon>
        <taxon>Enterobacteriaceae</taxon>
        <taxon>Salmonella</taxon>
    </lineage>
</organism>
<evidence type="ECO:0000313" key="2">
    <source>
        <dbReference type="EMBL" id="EBU3495560.1"/>
    </source>
</evidence>
<evidence type="ECO:0000313" key="1">
    <source>
        <dbReference type="EMBL" id="EBR0636808.1"/>
    </source>
</evidence>
<gene>
    <name evidence="1" type="ORF">A3M38_11885</name>
    <name evidence="2" type="ORF">CVP28_19610</name>
    <name evidence="4" type="ORF">F2A86_17375</name>
    <name evidence="3" type="ORF">F2B06_18900</name>
</gene>
<dbReference type="RefSeq" id="WP_077943770.1">
    <property type="nucleotide sequence ID" value="NZ_BIMS01000004.1"/>
</dbReference>
<dbReference type="EMBL" id="AAHBTL010000131">
    <property type="protein sequence ID" value="EBU3495560.1"/>
    <property type="molecule type" value="Genomic_DNA"/>
</dbReference>
<dbReference type="EMBL" id="AAKHAR010000069">
    <property type="protein sequence ID" value="ECR6775928.1"/>
    <property type="molecule type" value="Genomic_DNA"/>
</dbReference>
<reference evidence="4" key="1">
    <citation type="submission" date="2019-09" db="EMBL/GenBank/DDBJ databases">
        <authorList>
            <consortium name="GenomeTrakr network: Whole genome sequencing for foodborne pathogen traceback"/>
        </authorList>
    </citation>
    <scope>NUCLEOTIDE SEQUENCE</scope>
    <source>
        <strain evidence="4">ADRDL-2812</strain>
        <strain evidence="3">ADRDL-2854</strain>
        <strain evidence="1">CFSAN048263</strain>
        <strain evidence="2">CFSAN071823</strain>
    </source>
</reference>
<comment type="caution">
    <text evidence="4">The sequence shown here is derived from an EMBL/GenBank/DDBJ whole genome shotgun (WGS) entry which is preliminary data.</text>
</comment>
<proteinExistence type="predicted"/>
<dbReference type="EMBL" id="AAGRAK010000011">
    <property type="protein sequence ID" value="EBR0636808.1"/>
    <property type="molecule type" value="Genomic_DNA"/>
</dbReference>
<dbReference type="AlphaFoldDB" id="A0A5T5TLT1"/>
<sequence>MVCLLVGIPAISYAHDYGCATVGASMESSLFDAIKNDLNIDVATIIKDKTRVEILDISPVSKVYAESLARMDYEKDKAKNKVAILDKKSYFDSYYENQVKSIVAKYTYINKDKEKDIFIASSFMNADECSVRFNGYITLSREF</sequence>
<name>A0A5T5TLT1_SALER</name>